<reference evidence="1 2" key="1">
    <citation type="journal article" date="2018" name="Nat. Biotechnol.">
        <title>A standardized bacterial taxonomy based on genome phylogeny substantially revises the tree of life.</title>
        <authorList>
            <person name="Parks D.H."/>
            <person name="Chuvochina M."/>
            <person name="Waite D.W."/>
            <person name="Rinke C."/>
            <person name="Skarshewski A."/>
            <person name="Chaumeil P.A."/>
            <person name="Hugenholtz P."/>
        </authorList>
    </citation>
    <scope>NUCLEOTIDE SEQUENCE [LARGE SCALE GENOMIC DNA]</scope>
    <source>
        <strain evidence="1">UBA11978</strain>
    </source>
</reference>
<comment type="caution">
    <text evidence="1">The sequence shown here is derived from an EMBL/GenBank/DDBJ whole genome shotgun (WGS) entry which is preliminary data.</text>
</comment>
<accession>A0A350P950</accession>
<gene>
    <name evidence="1" type="ORF">DCW74_19040</name>
</gene>
<evidence type="ECO:0008006" key="3">
    <source>
        <dbReference type="Google" id="ProtNLM"/>
    </source>
</evidence>
<evidence type="ECO:0000313" key="2">
    <source>
        <dbReference type="Proteomes" id="UP000263517"/>
    </source>
</evidence>
<dbReference type="AlphaFoldDB" id="A0A350P950"/>
<protein>
    <recommendedName>
        <fullName evidence="3">Transposase</fullName>
    </recommendedName>
</protein>
<proteinExistence type="predicted"/>
<evidence type="ECO:0000313" key="1">
    <source>
        <dbReference type="EMBL" id="HAW77817.1"/>
    </source>
</evidence>
<dbReference type="Proteomes" id="UP000263517">
    <property type="component" value="Unassembled WGS sequence"/>
</dbReference>
<organism evidence="1 2">
    <name type="scientific">Alteromonas australica</name>
    <dbReference type="NCBI Taxonomy" id="589873"/>
    <lineage>
        <taxon>Bacteria</taxon>
        <taxon>Pseudomonadati</taxon>
        <taxon>Pseudomonadota</taxon>
        <taxon>Gammaproteobacteria</taxon>
        <taxon>Alteromonadales</taxon>
        <taxon>Alteromonadaceae</taxon>
        <taxon>Alteromonas/Salinimonas group</taxon>
        <taxon>Alteromonas</taxon>
    </lineage>
</organism>
<sequence>MTWNKEHINKVKYPDHPDLEQALGNFRQQFMWYNQQLKYRKPSGVDTAPVENAWKIFLRLRKKYFS</sequence>
<dbReference type="EMBL" id="DNAN01000666">
    <property type="protein sequence ID" value="HAW77817.1"/>
    <property type="molecule type" value="Genomic_DNA"/>
</dbReference>
<name>A0A350P950_9ALTE</name>